<dbReference type="SUPFAM" id="SSF57716">
    <property type="entry name" value="Glucocorticoid receptor-like (DNA-binding domain)"/>
    <property type="match status" value="1"/>
</dbReference>
<protein>
    <submittedName>
        <fullName evidence="8">DNA transposase THAP9</fullName>
    </submittedName>
</protein>
<reference evidence="8" key="1">
    <citation type="submission" date="2021-10" db="EMBL/GenBank/DDBJ databases">
        <title>Tropical sea cucumber genome reveals ecological adaptation and Cuvierian tubules defense mechanism.</title>
        <authorList>
            <person name="Chen T."/>
        </authorList>
    </citation>
    <scope>NUCLEOTIDE SEQUENCE</scope>
    <source>
        <strain evidence="8">Nanhai2018</strain>
        <tissue evidence="8">Muscle</tissue>
    </source>
</reference>
<dbReference type="PANTHER" id="PTHR47577">
    <property type="entry name" value="THAP DOMAIN-CONTAINING PROTEIN 6"/>
    <property type="match status" value="1"/>
</dbReference>
<dbReference type="InterPro" id="IPR048367">
    <property type="entry name" value="TNP-like_RNaseH_C"/>
</dbReference>
<comment type="caution">
    <text evidence="8">The sequence shown here is derived from an EMBL/GenBank/DDBJ whole genome shotgun (WGS) entry which is preliminary data.</text>
</comment>
<dbReference type="GO" id="GO:0003677">
    <property type="term" value="F:DNA binding"/>
    <property type="evidence" value="ECO:0007669"/>
    <property type="project" value="UniProtKB-UniRule"/>
</dbReference>
<dbReference type="InterPro" id="IPR048365">
    <property type="entry name" value="TNP-like_RNaseH_N"/>
</dbReference>
<feature type="domain" description="THAP-type" evidence="7">
    <location>
        <begin position="1"/>
        <end position="49"/>
    </location>
</feature>
<evidence type="ECO:0000256" key="1">
    <source>
        <dbReference type="ARBA" id="ARBA00022723"/>
    </source>
</evidence>
<dbReference type="InterPro" id="IPR021896">
    <property type="entry name" value="THAP9-like_HTH"/>
</dbReference>
<dbReference type="SMART" id="SM00980">
    <property type="entry name" value="THAP"/>
    <property type="match status" value="1"/>
</dbReference>
<keyword evidence="9" id="KW-1185">Reference proteome</keyword>
<accession>A0A9Q1HHE9</accession>
<dbReference type="AlphaFoldDB" id="A0A9Q1HHE9"/>
<dbReference type="PANTHER" id="PTHR47577:SF2">
    <property type="entry name" value="THAP DOMAIN CONTAINING 9"/>
    <property type="match status" value="1"/>
</dbReference>
<evidence type="ECO:0000259" key="7">
    <source>
        <dbReference type="PROSITE" id="PS50950"/>
    </source>
</evidence>
<dbReference type="Proteomes" id="UP001152320">
    <property type="component" value="Chromosome 1"/>
</dbReference>
<evidence type="ECO:0000256" key="5">
    <source>
        <dbReference type="PROSITE-ProRule" id="PRU00309"/>
    </source>
</evidence>
<sequence length="618" mass="69730">MKMWVNNMKRDKWTPTMSSVLCSKHFSTNSFDRTGQTTRLREDAVPTLFEFPQHLKKAETGLPLDSCSDHSYATLDSPRKLKRKMEEVVDSLVHCKKRLKSEKQKTRRLKQKVSNLKAVVDALHEKKLISTNCAEMLESSFGTVPKEIFQRIQERKQGKNPGAYPDELKAFATTLQFYSTKAYLFVRENFDMALPHPNQIRSWYSEIDGDPGFTKTAFAALEAKAKENCAKGDKTICAVMLDEMAIRKHVDYSNGRYHGFVDVGSGVFDDSALPVSTYVKSLMAVCVNGSWKIPLGYFLIDGLSGAEKANLVRECFQRLHQCGITAVSLTCDGPSCHFTMMRELGANMNVVGMDPSFHHPSNPSVRVHLILDMCHMLKLLRNSFADIGVLKSSSGQYIKWQYISELNKLQESEGLRLGNKLRNAHLQWRQQKMKVNLAAQVFSSSVADALKYCHTHLKLGKFTGCEATVQFLKHVDAAFDILNSRNPFGKGMKAPLKKRNKDSMIKVLKDAETFILGITDVGGKPMYLTPRRTGFLGFVASIRSVIQLYEELVLSPHAPMSYLLTYKFSQDHLELFFAAVRAKGGFNNNPTAIQFKGAYKRLLMRHKVKFGNGNCLIL</sequence>
<keyword evidence="2 5" id="KW-0863">Zinc-finger</keyword>
<evidence type="ECO:0000256" key="2">
    <source>
        <dbReference type="ARBA" id="ARBA00022771"/>
    </source>
</evidence>
<evidence type="ECO:0000256" key="3">
    <source>
        <dbReference type="ARBA" id="ARBA00022833"/>
    </source>
</evidence>
<dbReference type="InterPro" id="IPR006612">
    <property type="entry name" value="THAP_Znf"/>
</dbReference>
<name>A0A9Q1HHE9_HOLLE</name>
<dbReference type="Pfam" id="PF21788">
    <property type="entry name" value="TNP-like_GBD"/>
    <property type="match status" value="1"/>
</dbReference>
<proteinExistence type="predicted"/>
<gene>
    <name evidence="8" type="ORF">HOLleu_03066</name>
</gene>
<dbReference type="Pfam" id="PF12017">
    <property type="entry name" value="Tnp_P_element"/>
    <property type="match status" value="1"/>
</dbReference>
<keyword evidence="1" id="KW-0479">Metal-binding</keyword>
<keyword evidence="6" id="KW-0175">Coiled coil</keyword>
<dbReference type="PROSITE" id="PS50950">
    <property type="entry name" value="ZF_THAP"/>
    <property type="match status" value="1"/>
</dbReference>
<evidence type="ECO:0000313" key="9">
    <source>
        <dbReference type="Proteomes" id="UP001152320"/>
    </source>
</evidence>
<dbReference type="EMBL" id="JAIZAY010000001">
    <property type="protein sequence ID" value="KAJ8050037.1"/>
    <property type="molecule type" value="Genomic_DNA"/>
</dbReference>
<organism evidence="8 9">
    <name type="scientific">Holothuria leucospilota</name>
    <name type="common">Black long sea cucumber</name>
    <name type="synonym">Mertensiothuria leucospilota</name>
    <dbReference type="NCBI Taxonomy" id="206669"/>
    <lineage>
        <taxon>Eukaryota</taxon>
        <taxon>Metazoa</taxon>
        <taxon>Echinodermata</taxon>
        <taxon>Eleutherozoa</taxon>
        <taxon>Echinozoa</taxon>
        <taxon>Holothuroidea</taxon>
        <taxon>Aspidochirotacea</taxon>
        <taxon>Aspidochirotida</taxon>
        <taxon>Holothuriidae</taxon>
        <taxon>Holothuria</taxon>
    </lineage>
</organism>
<keyword evidence="4 5" id="KW-0238">DNA-binding</keyword>
<keyword evidence="3" id="KW-0862">Zinc</keyword>
<evidence type="ECO:0000313" key="8">
    <source>
        <dbReference type="EMBL" id="KAJ8050037.1"/>
    </source>
</evidence>
<dbReference type="Pfam" id="PF05485">
    <property type="entry name" value="THAP"/>
    <property type="match status" value="1"/>
</dbReference>
<feature type="coiled-coil region" evidence="6">
    <location>
        <begin position="96"/>
        <end position="126"/>
    </location>
</feature>
<evidence type="ECO:0000256" key="4">
    <source>
        <dbReference type="ARBA" id="ARBA00023125"/>
    </source>
</evidence>
<dbReference type="Pfam" id="PF21789">
    <property type="entry name" value="TNP-like_RNaseH_C"/>
    <property type="match status" value="1"/>
</dbReference>
<evidence type="ECO:0000256" key="6">
    <source>
        <dbReference type="SAM" id="Coils"/>
    </source>
</evidence>
<dbReference type="OrthoDB" id="10070386at2759"/>
<dbReference type="GO" id="GO:0008270">
    <property type="term" value="F:zinc ion binding"/>
    <property type="evidence" value="ECO:0007669"/>
    <property type="project" value="UniProtKB-KW"/>
</dbReference>
<dbReference type="Pfam" id="PF21787">
    <property type="entry name" value="TNP-like_RNaseH_N"/>
    <property type="match status" value="1"/>
</dbReference>
<dbReference type="InterPro" id="IPR048366">
    <property type="entry name" value="TNP-like_GBD"/>
</dbReference>